<comment type="similarity">
    <text evidence="8">Belongs to the tRNA nucleotidyltransferase/poly(A) polymerase family.</text>
</comment>
<dbReference type="InterPro" id="IPR003607">
    <property type="entry name" value="HD/PDEase_dom"/>
</dbReference>
<feature type="compositionally biased region" description="Basic and acidic residues" evidence="9">
    <location>
        <begin position="467"/>
        <end position="488"/>
    </location>
</feature>
<evidence type="ECO:0000259" key="11">
    <source>
        <dbReference type="Pfam" id="PF01966"/>
    </source>
</evidence>
<comment type="caution">
    <text evidence="13">The sequence shown here is derived from an EMBL/GenBank/DDBJ whole genome shotgun (WGS) entry which is preliminary data.</text>
</comment>
<reference evidence="13 14" key="1">
    <citation type="submission" date="2016-08" db="EMBL/GenBank/DDBJ databases">
        <title>Analysis of Carbohydrate Active Enzymes in Thermogemmatispora T81 Reveals Carbohydrate Degradation Ability.</title>
        <authorList>
            <person name="Tomazini A."/>
            <person name="Lal S."/>
            <person name="Stott M."/>
            <person name="Henrissat B."/>
            <person name="Polikarpov I."/>
            <person name="Sparling R."/>
            <person name="Levin D.B."/>
        </authorList>
    </citation>
    <scope>NUCLEOTIDE SEQUENCE [LARGE SCALE GENOMIC DNA]</scope>
    <source>
        <strain evidence="13 14">T81</strain>
    </source>
</reference>
<keyword evidence="7" id="KW-0460">Magnesium</keyword>
<evidence type="ECO:0000256" key="8">
    <source>
        <dbReference type="RuleBase" id="RU003953"/>
    </source>
</evidence>
<dbReference type="NCBIfam" id="TIGR00277">
    <property type="entry name" value="HDIG"/>
    <property type="match status" value="1"/>
</dbReference>
<name>A0A328VKA3_9CHLR</name>
<evidence type="ECO:0000256" key="5">
    <source>
        <dbReference type="ARBA" id="ARBA00022723"/>
    </source>
</evidence>
<evidence type="ECO:0000256" key="4">
    <source>
        <dbReference type="ARBA" id="ARBA00022695"/>
    </source>
</evidence>
<dbReference type="InterPro" id="IPR032828">
    <property type="entry name" value="PolyA_RNA-bd"/>
</dbReference>
<comment type="cofactor">
    <cofactor evidence="1">
        <name>Mg(2+)</name>
        <dbReference type="ChEBI" id="CHEBI:18420"/>
    </cofactor>
</comment>
<sequence length="488" mass="56252">MRDIILELARIFRAHNKQLYMVGGTVRDVLLGRSESSDADLATDARPDEIKRLVGPTKPTAIVLVGERFGTVRLHYGEHIIEITTFRDERYNPESRKPEVCFGTVLEEDLRRRDFTINAMAYDPLTGQLYDPFGGRLDLARRLLRAVGNEPDKRFDEDPLRLLRAVRLAAQLNFTIEEETRRAIARQASKLQKISRERIRDEMHKLLLSPHPARGLDLLVELGLMQWIIPEVLELRGVSQQQSQRSVPSKDVYAHVLRVVERTSPRPVARWSALLHDIAKPRTRTVEDGKVHFFGHEEVGATMARDILRRLHFDRDFCERVARVVRLHMRANAYSSDWTDGAVRRLMLEANDDLEDLLDLSRADITSYRADKVSRAAARVVELAERCRRLKEEAERVPLKSPLDGHELMAMFGRGPGPWLRPLKDYLLSLVIDGVLAPDDKERAAQFAREFVAQQEQQNQLQPKQQYAREQEQRQQEEQHEGVSHAKE</sequence>
<gene>
    <name evidence="13" type="ORF">A4R35_13730</name>
</gene>
<dbReference type="InterPro" id="IPR050264">
    <property type="entry name" value="Bact_CCA-adding_enz_type3_sf"/>
</dbReference>
<keyword evidence="6" id="KW-0547">Nucleotide-binding</keyword>
<evidence type="ECO:0000256" key="1">
    <source>
        <dbReference type="ARBA" id="ARBA00001946"/>
    </source>
</evidence>
<dbReference type="PANTHER" id="PTHR46173">
    <property type="entry name" value="CCA TRNA NUCLEOTIDYLTRANSFERASE 1, MITOCHONDRIAL"/>
    <property type="match status" value="1"/>
</dbReference>
<dbReference type="Proteomes" id="UP000248706">
    <property type="component" value="Unassembled WGS sequence"/>
</dbReference>
<organism evidence="13 14">
    <name type="scientific">Thermogemmatispora tikiterensis</name>
    <dbReference type="NCBI Taxonomy" id="1825093"/>
    <lineage>
        <taxon>Bacteria</taxon>
        <taxon>Bacillati</taxon>
        <taxon>Chloroflexota</taxon>
        <taxon>Ktedonobacteria</taxon>
        <taxon>Thermogemmatisporales</taxon>
        <taxon>Thermogemmatisporaceae</taxon>
        <taxon>Thermogemmatispora</taxon>
    </lineage>
</organism>
<evidence type="ECO:0000256" key="2">
    <source>
        <dbReference type="ARBA" id="ARBA00022679"/>
    </source>
</evidence>
<dbReference type="GO" id="GO:0046872">
    <property type="term" value="F:metal ion binding"/>
    <property type="evidence" value="ECO:0007669"/>
    <property type="project" value="UniProtKB-KW"/>
</dbReference>
<evidence type="ECO:0000259" key="12">
    <source>
        <dbReference type="Pfam" id="PF12627"/>
    </source>
</evidence>
<feature type="domain" description="Poly A polymerase head" evidence="10">
    <location>
        <begin position="19"/>
        <end position="145"/>
    </location>
</feature>
<feature type="domain" description="tRNA nucleotidyltransferase/poly(A) polymerase RNA and SrmB- binding" evidence="12">
    <location>
        <begin position="173"/>
        <end position="232"/>
    </location>
</feature>
<feature type="region of interest" description="Disordered" evidence="9">
    <location>
        <begin position="453"/>
        <end position="488"/>
    </location>
</feature>
<dbReference type="EMBL" id="MCIF01000002">
    <property type="protein sequence ID" value="RAQ96602.1"/>
    <property type="molecule type" value="Genomic_DNA"/>
</dbReference>
<keyword evidence="2 8" id="KW-0808">Transferase</keyword>
<feature type="compositionally biased region" description="Low complexity" evidence="9">
    <location>
        <begin position="454"/>
        <end position="466"/>
    </location>
</feature>
<evidence type="ECO:0000256" key="7">
    <source>
        <dbReference type="ARBA" id="ARBA00022842"/>
    </source>
</evidence>
<evidence type="ECO:0000259" key="10">
    <source>
        <dbReference type="Pfam" id="PF01743"/>
    </source>
</evidence>
<dbReference type="GO" id="GO:0000166">
    <property type="term" value="F:nucleotide binding"/>
    <property type="evidence" value="ECO:0007669"/>
    <property type="project" value="UniProtKB-KW"/>
</dbReference>
<evidence type="ECO:0000256" key="3">
    <source>
        <dbReference type="ARBA" id="ARBA00022694"/>
    </source>
</evidence>
<proteinExistence type="inferred from homology"/>
<protein>
    <submittedName>
        <fullName evidence="13">RNA nucleotidyltransferase</fullName>
    </submittedName>
</protein>
<dbReference type="SUPFAM" id="SSF81891">
    <property type="entry name" value="Poly A polymerase C-terminal region-like"/>
    <property type="match status" value="1"/>
</dbReference>
<dbReference type="InterPro" id="IPR043519">
    <property type="entry name" value="NT_sf"/>
</dbReference>
<dbReference type="GO" id="GO:0016779">
    <property type="term" value="F:nucleotidyltransferase activity"/>
    <property type="evidence" value="ECO:0007669"/>
    <property type="project" value="UniProtKB-KW"/>
</dbReference>
<dbReference type="InterPro" id="IPR006674">
    <property type="entry name" value="HD_domain"/>
</dbReference>
<dbReference type="InterPro" id="IPR002646">
    <property type="entry name" value="PolA_pol_head_dom"/>
</dbReference>
<evidence type="ECO:0000256" key="9">
    <source>
        <dbReference type="SAM" id="MobiDB-lite"/>
    </source>
</evidence>
<dbReference type="GO" id="GO:0000049">
    <property type="term" value="F:tRNA binding"/>
    <property type="evidence" value="ECO:0007669"/>
    <property type="project" value="TreeGrafter"/>
</dbReference>
<dbReference type="GO" id="GO:0008033">
    <property type="term" value="P:tRNA processing"/>
    <property type="evidence" value="ECO:0007669"/>
    <property type="project" value="UniProtKB-KW"/>
</dbReference>
<dbReference type="Pfam" id="PF01743">
    <property type="entry name" value="PolyA_pol"/>
    <property type="match status" value="1"/>
</dbReference>
<dbReference type="SUPFAM" id="SSF81301">
    <property type="entry name" value="Nucleotidyltransferase"/>
    <property type="match status" value="1"/>
</dbReference>
<feature type="domain" description="HD" evidence="11">
    <location>
        <begin position="268"/>
        <end position="367"/>
    </location>
</feature>
<evidence type="ECO:0000313" key="13">
    <source>
        <dbReference type="EMBL" id="RAQ96602.1"/>
    </source>
</evidence>
<keyword evidence="3" id="KW-0819">tRNA processing</keyword>
<dbReference type="AlphaFoldDB" id="A0A328VKA3"/>
<keyword evidence="14" id="KW-1185">Reference proteome</keyword>
<dbReference type="InterPro" id="IPR006675">
    <property type="entry name" value="HDIG_dom"/>
</dbReference>
<evidence type="ECO:0000313" key="14">
    <source>
        <dbReference type="Proteomes" id="UP000248706"/>
    </source>
</evidence>
<accession>A0A328VKA3</accession>
<dbReference type="Pfam" id="PF12627">
    <property type="entry name" value="PolyA_pol_RNAbd"/>
    <property type="match status" value="1"/>
</dbReference>
<dbReference type="PANTHER" id="PTHR46173:SF1">
    <property type="entry name" value="CCA TRNA NUCLEOTIDYLTRANSFERASE 1, MITOCHONDRIAL"/>
    <property type="match status" value="1"/>
</dbReference>
<keyword evidence="5" id="KW-0479">Metal-binding</keyword>
<dbReference type="CDD" id="cd05398">
    <property type="entry name" value="NT_ClassII-CCAase"/>
    <property type="match status" value="1"/>
</dbReference>
<dbReference type="Gene3D" id="1.10.3090.10">
    <property type="entry name" value="cca-adding enzyme, domain 2"/>
    <property type="match status" value="1"/>
</dbReference>
<dbReference type="Pfam" id="PF01966">
    <property type="entry name" value="HD"/>
    <property type="match status" value="1"/>
</dbReference>
<evidence type="ECO:0000256" key="6">
    <source>
        <dbReference type="ARBA" id="ARBA00022741"/>
    </source>
</evidence>
<keyword evidence="8" id="KW-0694">RNA-binding</keyword>
<dbReference type="OrthoDB" id="9805698at2"/>
<dbReference type="CDD" id="cd00077">
    <property type="entry name" value="HDc"/>
    <property type="match status" value="1"/>
</dbReference>
<dbReference type="Gene3D" id="3.30.460.10">
    <property type="entry name" value="Beta Polymerase, domain 2"/>
    <property type="match status" value="1"/>
</dbReference>
<keyword evidence="4" id="KW-0548">Nucleotidyltransferase</keyword>